<feature type="region of interest" description="Disordered" evidence="3">
    <location>
        <begin position="224"/>
        <end position="252"/>
    </location>
</feature>
<dbReference type="PANTHER" id="PTHR45625">
    <property type="entry name" value="PEPTIDYL-PROLYL CIS-TRANS ISOMERASE-RELATED"/>
    <property type="match status" value="1"/>
</dbReference>
<dbReference type="SUPFAM" id="SSF50891">
    <property type="entry name" value="Cyclophilin-like"/>
    <property type="match status" value="1"/>
</dbReference>
<keyword evidence="6" id="KW-1185">Reference proteome</keyword>
<keyword evidence="2 5" id="KW-0413">Isomerase</keyword>
<dbReference type="EMBL" id="RCZM01000003">
    <property type="protein sequence ID" value="TPG17271.1"/>
    <property type="molecule type" value="Genomic_DNA"/>
</dbReference>
<evidence type="ECO:0000256" key="1">
    <source>
        <dbReference type="ARBA" id="ARBA00002388"/>
    </source>
</evidence>
<feature type="signal peptide" evidence="2">
    <location>
        <begin position="1"/>
        <end position="32"/>
    </location>
</feature>
<dbReference type="Gene3D" id="2.40.100.10">
    <property type="entry name" value="Cyclophilin-like"/>
    <property type="match status" value="1"/>
</dbReference>
<evidence type="ECO:0000313" key="6">
    <source>
        <dbReference type="Proteomes" id="UP000317722"/>
    </source>
</evidence>
<comment type="function">
    <text evidence="1 2">PPIases accelerate the folding of proteins. It catalyzes the cis-trans isomerization of proline imidic peptide bonds in oligopeptides.</text>
</comment>
<dbReference type="InterPro" id="IPR044666">
    <property type="entry name" value="Cyclophilin_A-like"/>
</dbReference>
<evidence type="ECO:0000313" key="5">
    <source>
        <dbReference type="EMBL" id="TPG17271.1"/>
    </source>
</evidence>
<dbReference type="InterPro" id="IPR029000">
    <property type="entry name" value="Cyclophilin-like_dom_sf"/>
</dbReference>
<organism evidence="5 6">
    <name type="scientific">Pedococcus bigeumensis</name>
    <dbReference type="NCBI Taxonomy" id="433644"/>
    <lineage>
        <taxon>Bacteria</taxon>
        <taxon>Bacillati</taxon>
        <taxon>Actinomycetota</taxon>
        <taxon>Actinomycetes</taxon>
        <taxon>Micrococcales</taxon>
        <taxon>Intrasporangiaceae</taxon>
        <taxon>Pedococcus</taxon>
    </lineage>
</organism>
<name>A0A502CZT3_9MICO</name>
<dbReference type="CDD" id="cd00317">
    <property type="entry name" value="cyclophilin"/>
    <property type="match status" value="1"/>
</dbReference>
<dbReference type="GO" id="GO:0003755">
    <property type="term" value="F:peptidyl-prolyl cis-trans isomerase activity"/>
    <property type="evidence" value="ECO:0007669"/>
    <property type="project" value="UniProtKB-UniRule"/>
</dbReference>
<evidence type="ECO:0000256" key="3">
    <source>
        <dbReference type="SAM" id="MobiDB-lite"/>
    </source>
</evidence>
<sequence length="252" mass="26566">MRTSNLTRLRTLAAAAAIATLAAVTPATSASAADSPGDGPTQGPCAYTPLADQTYSTWTGLPQDPRQTPSLGEQMVTLQTNHGDIPLVLDRALAPCTVQNIVFLAHQKYFDDTVCHRLTAYQTPPSALSVLQCGDPLGTGWGDPGYAFKDELDSAKALPNWPGFPDGSRKNYTRGTLAMANGGPDTNGSQFFLVYKDSRLRPDYTVFGHVTEAGMKVLDEIAAGGIDPGTEGTPEDGAPASPVVIERAKSGR</sequence>
<dbReference type="RefSeq" id="WP_140740429.1">
    <property type="nucleotide sequence ID" value="NZ_RCZM01000003.1"/>
</dbReference>
<reference evidence="5 6" key="1">
    <citation type="journal article" date="2019" name="Environ. Microbiol.">
        <title>Species interactions and distinct microbial communities in high Arctic permafrost affected cryosols are associated with the CH4 and CO2 gas fluxes.</title>
        <authorList>
            <person name="Altshuler I."/>
            <person name="Hamel J."/>
            <person name="Turney S."/>
            <person name="Magnuson E."/>
            <person name="Levesque R."/>
            <person name="Greer C."/>
            <person name="Whyte L.G."/>
        </authorList>
    </citation>
    <scope>NUCLEOTIDE SEQUENCE [LARGE SCALE GENOMIC DNA]</scope>
    <source>
        <strain evidence="5 6">S9.3A</strain>
    </source>
</reference>
<gene>
    <name evidence="5" type="ORF">EAH86_10985</name>
</gene>
<dbReference type="InterPro" id="IPR002130">
    <property type="entry name" value="Cyclophilin-type_PPIase_dom"/>
</dbReference>
<keyword evidence="2" id="KW-0732">Signal</keyword>
<comment type="similarity">
    <text evidence="2">Belongs to the cyclophilin-type PPIase family.</text>
</comment>
<dbReference type="PRINTS" id="PR00153">
    <property type="entry name" value="CSAPPISMRASE"/>
</dbReference>
<evidence type="ECO:0000259" key="4">
    <source>
        <dbReference type="PROSITE" id="PS50072"/>
    </source>
</evidence>
<dbReference type="PROSITE" id="PS50072">
    <property type="entry name" value="CSA_PPIASE_2"/>
    <property type="match status" value="1"/>
</dbReference>
<dbReference type="EC" id="5.2.1.8" evidence="2"/>
<protein>
    <recommendedName>
        <fullName evidence="2">Peptidyl-prolyl cis-trans isomerase</fullName>
        <shortName evidence="2">PPIase</shortName>
        <ecNumber evidence="2">5.2.1.8</ecNumber>
    </recommendedName>
</protein>
<comment type="caution">
    <text evidence="5">The sequence shown here is derived from an EMBL/GenBank/DDBJ whole genome shotgun (WGS) entry which is preliminary data.</text>
</comment>
<dbReference type="PANTHER" id="PTHR45625:SF3">
    <property type="entry name" value="PEPTIDYL-PROLYL CIS-TRANS ISOMERASE B-RELATED"/>
    <property type="match status" value="1"/>
</dbReference>
<accession>A0A502CZT3</accession>
<evidence type="ECO:0000256" key="2">
    <source>
        <dbReference type="RuleBase" id="RU363019"/>
    </source>
</evidence>
<keyword evidence="2" id="KW-0697">Rotamase</keyword>
<dbReference type="OrthoDB" id="5507614at2"/>
<dbReference type="AlphaFoldDB" id="A0A502CZT3"/>
<dbReference type="Proteomes" id="UP000317722">
    <property type="component" value="Unassembled WGS sequence"/>
</dbReference>
<proteinExistence type="inferred from homology"/>
<feature type="chain" id="PRO_5021446837" description="Peptidyl-prolyl cis-trans isomerase" evidence="2">
    <location>
        <begin position="33"/>
        <end position="252"/>
    </location>
</feature>
<feature type="domain" description="PPIase cyclophilin-type" evidence="4">
    <location>
        <begin position="74"/>
        <end position="250"/>
    </location>
</feature>
<comment type="catalytic activity">
    <reaction evidence="2">
        <text>[protein]-peptidylproline (omega=180) = [protein]-peptidylproline (omega=0)</text>
        <dbReference type="Rhea" id="RHEA:16237"/>
        <dbReference type="Rhea" id="RHEA-COMP:10747"/>
        <dbReference type="Rhea" id="RHEA-COMP:10748"/>
        <dbReference type="ChEBI" id="CHEBI:83833"/>
        <dbReference type="ChEBI" id="CHEBI:83834"/>
        <dbReference type="EC" id="5.2.1.8"/>
    </reaction>
</comment>
<dbReference type="Pfam" id="PF00160">
    <property type="entry name" value="Pro_isomerase"/>
    <property type="match status" value="1"/>
</dbReference>